<sequence>MTLYNQRLVGTSSRAHYRSVQLQPSSVKVSLSVSILFSDKPPISHTALSNPHGARRDCSRLLKRSIFSPDRPSVPQEVLHCRDRGVFISSTNGRPIRLAQSHGGPAGAVLVAAAGDRPVTTEGGSPFGGKAGKEANLGSVTGAGAAIVQRV</sequence>
<evidence type="ECO:0000313" key="1">
    <source>
        <dbReference type="EMBL" id="KAK7458921.1"/>
    </source>
</evidence>
<dbReference type="Proteomes" id="UP001519460">
    <property type="component" value="Unassembled WGS sequence"/>
</dbReference>
<proteinExistence type="predicted"/>
<evidence type="ECO:0000313" key="2">
    <source>
        <dbReference type="Proteomes" id="UP001519460"/>
    </source>
</evidence>
<dbReference type="EMBL" id="JACVVK020000662">
    <property type="protein sequence ID" value="KAK7458921.1"/>
    <property type="molecule type" value="Genomic_DNA"/>
</dbReference>
<accession>A0ABD0J4B1</accession>
<comment type="caution">
    <text evidence="1">The sequence shown here is derived from an EMBL/GenBank/DDBJ whole genome shotgun (WGS) entry which is preliminary data.</text>
</comment>
<organism evidence="1 2">
    <name type="scientific">Batillaria attramentaria</name>
    <dbReference type="NCBI Taxonomy" id="370345"/>
    <lineage>
        <taxon>Eukaryota</taxon>
        <taxon>Metazoa</taxon>
        <taxon>Spiralia</taxon>
        <taxon>Lophotrochozoa</taxon>
        <taxon>Mollusca</taxon>
        <taxon>Gastropoda</taxon>
        <taxon>Caenogastropoda</taxon>
        <taxon>Sorbeoconcha</taxon>
        <taxon>Cerithioidea</taxon>
        <taxon>Batillariidae</taxon>
        <taxon>Batillaria</taxon>
    </lineage>
</organism>
<gene>
    <name evidence="1" type="ORF">BaRGS_00039052</name>
</gene>
<dbReference type="AlphaFoldDB" id="A0ABD0J4B1"/>
<keyword evidence="2" id="KW-1185">Reference proteome</keyword>
<protein>
    <submittedName>
        <fullName evidence="1">Uncharacterized protein</fullName>
    </submittedName>
</protein>
<name>A0ABD0J4B1_9CAEN</name>
<reference evidence="1 2" key="1">
    <citation type="journal article" date="2023" name="Sci. Data">
        <title>Genome assembly of the Korean intertidal mud-creeper Batillaria attramentaria.</title>
        <authorList>
            <person name="Patra A.K."/>
            <person name="Ho P.T."/>
            <person name="Jun S."/>
            <person name="Lee S.J."/>
            <person name="Kim Y."/>
            <person name="Won Y.J."/>
        </authorList>
    </citation>
    <scope>NUCLEOTIDE SEQUENCE [LARGE SCALE GENOMIC DNA]</scope>
    <source>
        <strain evidence="1">Wonlab-2016</strain>
    </source>
</reference>